<gene>
    <name evidence="1" type="ORF">L1987_84011</name>
</gene>
<keyword evidence="2" id="KW-1185">Reference proteome</keyword>
<reference evidence="1 2" key="2">
    <citation type="journal article" date="2022" name="Mol. Ecol. Resour.">
        <title>The genomes of chicory, endive, great burdock and yacon provide insights into Asteraceae paleo-polyploidization history and plant inulin production.</title>
        <authorList>
            <person name="Fan W."/>
            <person name="Wang S."/>
            <person name="Wang H."/>
            <person name="Wang A."/>
            <person name="Jiang F."/>
            <person name="Liu H."/>
            <person name="Zhao H."/>
            <person name="Xu D."/>
            <person name="Zhang Y."/>
        </authorList>
    </citation>
    <scope>NUCLEOTIDE SEQUENCE [LARGE SCALE GENOMIC DNA]</scope>
    <source>
        <strain evidence="2">cv. Yunnan</strain>
        <tissue evidence="1">Leaves</tissue>
    </source>
</reference>
<sequence>MRRHYLIQSTEHPSADKNRRKLQLPFVSGTDHRKLLHNIVLLFFLKLKHARVHSVTVQQPLHHVTHTTSVTSQYDNGVFRHGVSHRTFCRSGESRRRFQIAGVVVHRQSPCLVRNCLLHFSNLLSVCVFVCVIWCFGVRNL</sequence>
<evidence type="ECO:0000313" key="2">
    <source>
        <dbReference type="Proteomes" id="UP001056120"/>
    </source>
</evidence>
<evidence type="ECO:0000313" key="1">
    <source>
        <dbReference type="EMBL" id="KAI3683505.1"/>
    </source>
</evidence>
<dbReference type="EMBL" id="CM042045">
    <property type="protein sequence ID" value="KAI3683505.1"/>
    <property type="molecule type" value="Genomic_DNA"/>
</dbReference>
<reference evidence="2" key="1">
    <citation type="journal article" date="2022" name="Mol. Ecol. Resour.">
        <title>The genomes of chicory, endive, great burdock and yacon provide insights into Asteraceae palaeo-polyploidization history and plant inulin production.</title>
        <authorList>
            <person name="Fan W."/>
            <person name="Wang S."/>
            <person name="Wang H."/>
            <person name="Wang A."/>
            <person name="Jiang F."/>
            <person name="Liu H."/>
            <person name="Zhao H."/>
            <person name="Xu D."/>
            <person name="Zhang Y."/>
        </authorList>
    </citation>
    <scope>NUCLEOTIDE SEQUENCE [LARGE SCALE GENOMIC DNA]</scope>
    <source>
        <strain evidence="2">cv. Yunnan</strain>
    </source>
</reference>
<dbReference type="Proteomes" id="UP001056120">
    <property type="component" value="Linkage Group LG28"/>
</dbReference>
<protein>
    <submittedName>
        <fullName evidence="1">Uncharacterized protein</fullName>
    </submittedName>
</protein>
<accession>A0ACB8YDJ3</accession>
<comment type="caution">
    <text evidence="1">The sequence shown here is derived from an EMBL/GenBank/DDBJ whole genome shotgun (WGS) entry which is preliminary data.</text>
</comment>
<organism evidence="1 2">
    <name type="scientific">Smallanthus sonchifolius</name>
    <dbReference type="NCBI Taxonomy" id="185202"/>
    <lineage>
        <taxon>Eukaryota</taxon>
        <taxon>Viridiplantae</taxon>
        <taxon>Streptophyta</taxon>
        <taxon>Embryophyta</taxon>
        <taxon>Tracheophyta</taxon>
        <taxon>Spermatophyta</taxon>
        <taxon>Magnoliopsida</taxon>
        <taxon>eudicotyledons</taxon>
        <taxon>Gunneridae</taxon>
        <taxon>Pentapetalae</taxon>
        <taxon>asterids</taxon>
        <taxon>campanulids</taxon>
        <taxon>Asterales</taxon>
        <taxon>Asteraceae</taxon>
        <taxon>Asteroideae</taxon>
        <taxon>Heliantheae alliance</taxon>
        <taxon>Millerieae</taxon>
        <taxon>Smallanthus</taxon>
    </lineage>
</organism>
<name>A0ACB8YDJ3_9ASTR</name>
<proteinExistence type="predicted"/>